<dbReference type="RefSeq" id="WP_021751263.1">
    <property type="nucleotide sequence ID" value="NZ_CP034413.3"/>
</dbReference>
<reference evidence="11" key="1">
    <citation type="submission" date="2018-12" db="EMBL/GenBank/DDBJ databases">
        <title>Dusodibacter welbiota gen. nov., sp. nov., isolated from human faeces and emended description of the Oscillibacter genus.</title>
        <authorList>
            <person name="Le Roy T."/>
            <person name="Van der Smissen P."/>
            <person name="Delzenne N."/>
            <person name="Muccioli G."/>
            <person name="Collet J.F."/>
            <person name="Cani P.D."/>
        </authorList>
    </citation>
    <scope>NUCLEOTIDE SEQUENCE [LARGE SCALE GENOMIC DNA]</scope>
    <source>
        <strain evidence="11">J115</strain>
    </source>
</reference>
<feature type="domain" description="Thiaminase-2/PQQC" evidence="9">
    <location>
        <begin position="10"/>
        <end position="216"/>
    </location>
</feature>
<evidence type="ECO:0000256" key="8">
    <source>
        <dbReference type="ARBA" id="ARBA00048337"/>
    </source>
</evidence>
<dbReference type="CDD" id="cd19361">
    <property type="entry name" value="TenA_C_HP1287-like"/>
    <property type="match status" value="1"/>
</dbReference>
<gene>
    <name evidence="10" type="primary">tenA</name>
    <name evidence="10" type="ORF">EIO64_01180</name>
</gene>
<dbReference type="UniPathway" id="UPA00060"/>
<dbReference type="PANTHER" id="PTHR43198">
    <property type="entry name" value="BIFUNCTIONAL TH2 PROTEIN"/>
    <property type="match status" value="1"/>
</dbReference>
<name>A0A4D7AWM2_9FIRM</name>
<dbReference type="KEGG" id="obj:EIO64_01180"/>
<dbReference type="InterPro" id="IPR016084">
    <property type="entry name" value="Haem_Oase-like_multi-hlx"/>
</dbReference>
<dbReference type="SUPFAM" id="SSF48613">
    <property type="entry name" value="Heme oxygenase-like"/>
    <property type="match status" value="1"/>
</dbReference>
<dbReference type="EMBL" id="CP034413">
    <property type="protein sequence ID" value="QCI58002.1"/>
    <property type="molecule type" value="Genomic_DNA"/>
</dbReference>
<dbReference type="GO" id="GO:0005829">
    <property type="term" value="C:cytosol"/>
    <property type="evidence" value="ECO:0007669"/>
    <property type="project" value="TreeGrafter"/>
</dbReference>
<keyword evidence="11" id="KW-1185">Reference proteome</keyword>
<comment type="subunit">
    <text evidence="4">Homotetramer.</text>
</comment>
<dbReference type="GO" id="GO:0009228">
    <property type="term" value="P:thiamine biosynthetic process"/>
    <property type="evidence" value="ECO:0007669"/>
    <property type="project" value="UniProtKB-KW"/>
</dbReference>
<sequence length="219" mass="24972">MRTTQRLYEAAHPIWEQCHDHPFVRGIGDGSLDLEKFRWFLLQDYLYLFDYARVFAYGVVKARDPGLMRTFSANVDAILGGEMKVHRAYMARLGITEEQVFSVQPALSNLSYTHYMLSCAAAGGPAEIIAAILSCSWSYAEIGTRLAAIPGAADHPFYGEWIRSYAGEDYQKTNDALVELMDTLAESCTEAEYQRLEEIFVNCSRYELGFWEMAWTLER</sequence>
<dbReference type="EC" id="3.5.99.2" evidence="5"/>
<accession>A0A4D7AWM2</accession>
<dbReference type="InterPro" id="IPR004305">
    <property type="entry name" value="Thiaminase-2/PQQC"/>
</dbReference>
<dbReference type="PANTHER" id="PTHR43198:SF2">
    <property type="entry name" value="SI:CH1073-67J19.1-RELATED"/>
    <property type="match status" value="1"/>
</dbReference>
<organism evidence="10 11">
    <name type="scientific">Dysosmobacter welbionis</name>
    <dbReference type="NCBI Taxonomy" id="2093857"/>
    <lineage>
        <taxon>Bacteria</taxon>
        <taxon>Bacillati</taxon>
        <taxon>Bacillota</taxon>
        <taxon>Clostridia</taxon>
        <taxon>Eubacteriales</taxon>
        <taxon>Oscillospiraceae</taxon>
        <taxon>Dysosmobacter</taxon>
    </lineage>
</organism>
<dbReference type="Pfam" id="PF03070">
    <property type="entry name" value="TENA_THI-4"/>
    <property type="match status" value="1"/>
</dbReference>
<dbReference type="InterPro" id="IPR050967">
    <property type="entry name" value="Thiamine_Salvage_TenA"/>
</dbReference>
<evidence type="ECO:0000256" key="5">
    <source>
        <dbReference type="ARBA" id="ARBA00012684"/>
    </source>
</evidence>
<dbReference type="GO" id="GO:0009229">
    <property type="term" value="P:thiamine diphosphate biosynthetic process"/>
    <property type="evidence" value="ECO:0007669"/>
    <property type="project" value="UniProtKB-UniPathway"/>
</dbReference>
<evidence type="ECO:0000313" key="10">
    <source>
        <dbReference type="EMBL" id="QCI58002.1"/>
    </source>
</evidence>
<dbReference type="Gene3D" id="1.20.910.10">
    <property type="entry name" value="Heme oxygenase-like"/>
    <property type="match status" value="1"/>
</dbReference>
<keyword evidence="7" id="KW-0784">Thiamine biosynthesis</keyword>
<dbReference type="Proteomes" id="UP000298642">
    <property type="component" value="Chromosome"/>
</dbReference>
<proteinExistence type="inferred from homology"/>
<evidence type="ECO:0000259" key="9">
    <source>
        <dbReference type="Pfam" id="PF03070"/>
    </source>
</evidence>
<dbReference type="AlphaFoldDB" id="A0A4D7AWM2"/>
<evidence type="ECO:0000256" key="4">
    <source>
        <dbReference type="ARBA" id="ARBA00011881"/>
    </source>
</evidence>
<comment type="pathway">
    <text evidence="2">Cofactor biosynthesis; thiamine diphosphate biosynthesis.</text>
</comment>
<comment type="catalytic activity">
    <reaction evidence="1">
        <text>4-amino-5-aminomethyl-2-methylpyrimidine + H2O = 4-amino-5-hydroxymethyl-2-methylpyrimidine + NH4(+)</text>
        <dbReference type="Rhea" id="RHEA:31799"/>
        <dbReference type="ChEBI" id="CHEBI:15377"/>
        <dbReference type="ChEBI" id="CHEBI:16892"/>
        <dbReference type="ChEBI" id="CHEBI:28938"/>
        <dbReference type="ChEBI" id="CHEBI:63416"/>
        <dbReference type="EC" id="3.5.99.2"/>
    </reaction>
</comment>
<dbReference type="InterPro" id="IPR027574">
    <property type="entry name" value="Thiaminase_II"/>
</dbReference>
<evidence type="ECO:0000256" key="7">
    <source>
        <dbReference type="ARBA" id="ARBA00022977"/>
    </source>
</evidence>
<dbReference type="GO" id="GO:0050334">
    <property type="term" value="F:thiaminase activity"/>
    <property type="evidence" value="ECO:0007669"/>
    <property type="project" value="UniProtKB-EC"/>
</dbReference>
<comment type="similarity">
    <text evidence="3">Belongs to the TenA family.</text>
</comment>
<evidence type="ECO:0000256" key="1">
    <source>
        <dbReference type="ARBA" id="ARBA00001881"/>
    </source>
</evidence>
<evidence type="ECO:0000256" key="3">
    <source>
        <dbReference type="ARBA" id="ARBA00010264"/>
    </source>
</evidence>
<evidence type="ECO:0000256" key="2">
    <source>
        <dbReference type="ARBA" id="ARBA00004948"/>
    </source>
</evidence>
<evidence type="ECO:0000313" key="11">
    <source>
        <dbReference type="Proteomes" id="UP000298642"/>
    </source>
</evidence>
<dbReference type="NCBIfam" id="TIGR04306">
    <property type="entry name" value="salvage_TenA"/>
    <property type="match status" value="1"/>
</dbReference>
<protein>
    <recommendedName>
        <fullName evidence="6">Aminopyrimidine aminohydrolase</fullName>
        <ecNumber evidence="5">3.5.99.2</ecNumber>
    </recommendedName>
</protein>
<comment type="catalytic activity">
    <reaction evidence="8">
        <text>thiamine + H2O = 5-(2-hydroxyethyl)-4-methylthiazole + 4-amino-5-hydroxymethyl-2-methylpyrimidine + H(+)</text>
        <dbReference type="Rhea" id="RHEA:17509"/>
        <dbReference type="ChEBI" id="CHEBI:15377"/>
        <dbReference type="ChEBI" id="CHEBI:15378"/>
        <dbReference type="ChEBI" id="CHEBI:16892"/>
        <dbReference type="ChEBI" id="CHEBI:17957"/>
        <dbReference type="ChEBI" id="CHEBI:18385"/>
        <dbReference type="EC" id="3.5.99.2"/>
    </reaction>
</comment>
<evidence type="ECO:0000256" key="6">
    <source>
        <dbReference type="ARBA" id="ARBA00013647"/>
    </source>
</evidence>